<reference evidence="3" key="1">
    <citation type="submission" date="2014-11" db="EMBL/GenBank/DDBJ databases">
        <authorList>
            <person name="Wibberg D."/>
        </authorList>
    </citation>
    <scope>NUCLEOTIDE SEQUENCE [LARGE SCALE GENOMIC DNA]</scope>
    <source>
        <strain evidence="3">L3</strain>
    </source>
</reference>
<feature type="transmembrane region" description="Helical" evidence="1">
    <location>
        <begin position="6"/>
        <end position="24"/>
    </location>
</feature>
<keyword evidence="1" id="KW-0812">Transmembrane</keyword>
<organism evidence="2 3">
    <name type="scientific">Defluviitoga tunisiensis</name>
    <dbReference type="NCBI Taxonomy" id="1006576"/>
    <lineage>
        <taxon>Bacteria</taxon>
        <taxon>Thermotogati</taxon>
        <taxon>Thermotogota</taxon>
        <taxon>Thermotogae</taxon>
        <taxon>Petrotogales</taxon>
        <taxon>Petrotogaceae</taxon>
        <taxon>Defluviitoga</taxon>
    </lineage>
</organism>
<evidence type="ECO:0000313" key="2">
    <source>
        <dbReference type="EMBL" id="CEP77631.1"/>
    </source>
</evidence>
<keyword evidence="1" id="KW-0472">Membrane</keyword>
<proteinExistence type="predicted"/>
<keyword evidence="1" id="KW-1133">Transmembrane helix</keyword>
<gene>
    <name evidence="2" type="ORF">DTL3_0300</name>
</gene>
<accession>A0A0C7NI35</accession>
<dbReference type="Proteomes" id="UP000032809">
    <property type="component" value="Chromosome I"/>
</dbReference>
<dbReference type="STRING" id="1006576.DTL3_0300"/>
<sequence>MKVILTFIMMIPIIIFSVLTYHYVSQILYYRNIKNTEINEALNLINEVEEIYALTVEDFLQACTIKDIVLTSSKEATIYIFEHNGYEFLYIDE</sequence>
<name>A0A0C7NI35_DEFTU</name>
<dbReference type="HOGENOM" id="CLU_2424344_0_0_0"/>
<keyword evidence="3" id="KW-1185">Reference proteome</keyword>
<dbReference type="KEGG" id="dtn:DTL3_0300"/>
<protein>
    <submittedName>
        <fullName evidence="2">Uncharacterized protein</fullName>
    </submittedName>
</protein>
<evidence type="ECO:0000313" key="3">
    <source>
        <dbReference type="Proteomes" id="UP000032809"/>
    </source>
</evidence>
<dbReference type="EMBL" id="LN824141">
    <property type="protein sequence ID" value="CEP77631.1"/>
    <property type="molecule type" value="Genomic_DNA"/>
</dbReference>
<dbReference type="AlphaFoldDB" id="A0A0C7NI35"/>
<evidence type="ECO:0000256" key="1">
    <source>
        <dbReference type="SAM" id="Phobius"/>
    </source>
</evidence>
<dbReference type="OrthoDB" id="48753at2"/>
<dbReference type="RefSeq" id="WP_045087224.1">
    <property type="nucleotide sequence ID" value="NZ_LN824141.1"/>
</dbReference>